<feature type="domain" description="Response regulatory" evidence="8">
    <location>
        <begin position="23"/>
        <end position="139"/>
    </location>
</feature>
<dbReference type="Proteomes" id="UP000231019">
    <property type="component" value="Unassembled WGS sequence"/>
</dbReference>
<evidence type="ECO:0000256" key="3">
    <source>
        <dbReference type="ARBA" id="ARBA00023015"/>
    </source>
</evidence>
<protein>
    <submittedName>
        <fullName evidence="10">DNA-binding response regulator</fullName>
    </submittedName>
</protein>
<accession>A0A2M7G5P6</accession>
<dbReference type="GO" id="GO:0006355">
    <property type="term" value="P:regulation of DNA-templated transcription"/>
    <property type="evidence" value="ECO:0007669"/>
    <property type="project" value="InterPro"/>
</dbReference>
<dbReference type="PROSITE" id="PS50110">
    <property type="entry name" value="RESPONSE_REGULATORY"/>
    <property type="match status" value="1"/>
</dbReference>
<dbReference type="GO" id="GO:0005829">
    <property type="term" value="C:cytosol"/>
    <property type="evidence" value="ECO:0007669"/>
    <property type="project" value="TreeGrafter"/>
</dbReference>
<evidence type="ECO:0000256" key="1">
    <source>
        <dbReference type="ARBA" id="ARBA00022553"/>
    </source>
</evidence>
<dbReference type="PANTHER" id="PTHR48111">
    <property type="entry name" value="REGULATOR OF RPOS"/>
    <property type="match status" value="1"/>
</dbReference>
<gene>
    <name evidence="10" type="ORF">COW36_10935</name>
</gene>
<dbReference type="InterPro" id="IPR039420">
    <property type="entry name" value="WalR-like"/>
</dbReference>
<dbReference type="PANTHER" id="PTHR48111:SF1">
    <property type="entry name" value="TWO-COMPONENT RESPONSE REGULATOR ORR33"/>
    <property type="match status" value="1"/>
</dbReference>
<dbReference type="SMART" id="SM00862">
    <property type="entry name" value="Trans_reg_C"/>
    <property type="match status" value="1"/>
</dbReference>
<dbReference type="CDD" id="cd00383">
    <property type="entry name" value="trans_reg_C"/>
    <property type="match status" value="1"/>
</dbReference>
<evidence type="ECO:0000259" key="8">
    <source>
        <dbReference type="PROSITE" id="PS50110"/>
    </source>
</evidence>
<dbReference type="GO" id="GO:0000976">
    <property type="term" value="F:transcription cis-regulatory region binding"/>
    <property type="evidence" value="ECO:0007669"/>
    <property type="project" value="TreeGrafter"/>
</dbReference>
<name>A0A2M7G5P6_9BACT</name>
<sequence length="253" mass="28891">MKNKIVSTLQNTIRKADSTDRTRVLILEDDEISAALIARVLQNESVEVQWITDSESCFMAIDIFKPHILISDILLDESSLNGIEVCQRVKTISPQILVMLISGISDTFEIVSGLEAGAEDYIVKPIEPAQLRARFRVLLRRLAQDNNSSDQAMVSGKFSLNFQKRKVFWAGVEIDMRRREFDLLAYLVKHSGRVITRDELLEFVWSDPQVGGRTVDTHIQRLRRKLNKITEGEELIETSRGIGYFFKGQVEIH</sequence>
<feature type="domain" description="OmpR/PhoB-type" evidence="9">
    <location>
        <begin position="150"/>
        <end position="248"/>
    </location>
</feature>
<proteinExistence type="predicted"/>
<dbReference type="AlphaFoldDB" id="A0A2M7G5P6"/>
<keyword evidence="1 6" id="KW-0597">Phosphoprotein</keyword>
<organism evidence="10 11">
    <name type="scientific">bacterium (Candidatus Blackallbacteria) CG17_big_fil_post_rev_8_21_14_2_50_48_46</name>
    <dbReference type="NCBI Taxonomy" id="2014261"/>
    <lineage>
        <taxon>Bacteria</taxon>
        <taxon>Candidatus Blackallbacteria</taxon>
    </lineage>
</organism>
<dbReference type="InterPro" id="IPR011006">
    <property type="entry name" value="CheY-like_superfamily"/>
</dbReference>
<dbReference type="InterPro" id="IPR001867">
    <property type="entry name" value="OmpR/PhoB-type_DNA-bd"/>
</dbReference>
<dbReference type="Pfam" id="PF00072">
    <property type="entry name" value="Response_reg"/>
    <property type="match status" value="1"/>
</dbReference>
<dbReference type="GO" id="GO:0032993">
    <property type="term" value="C:protein-DNA complex"/>
    <property type="evidence" value="ECO:0007669"/>
    <property type="project" value="TreeGrafter"/>
</dbReference>
<evidence type="ECO:0000259" key="9">
    <source>
        <dbReference type="PROSITE" id="PS51755"/>
    </source>
</evidence>
<dbReference type="GO" id="GO:0000156">
    <property type="term" value="F:phosphorelay response regulator activity"/>
    <property type="evidence" value="ECO:0007669"/>
    <property type="project" value="TreeGrafter"/>
</dbReference>
<dbReference type="Gene3D" id="1.10.10.10">
    <property type="entry name" value="Winged helix-like DNA-binding domain superfamily/Winged helix DNA-binding domain"/>
    <property type="match status" value="1"/>
</dbReference>
<feature type="modified residue" description="4-aspartylphosphate" evidence="6">
    <location>
        <position position="72"/>
    </location>
</feature>
<dbReference type="SMART" id="SM00448">
    <property type="entry name" value="REC"/>
    <property type="match status" value="1"/>
</dbReference>
<dbReference type="InterPro" id="IPR001789">
    <property type="entry name" value="Sig_transdc_resp-reg_receiver"/>
</dbReference>
<dbReference type="SUPFAM" id="SSF52172">
    <property type="entry name" value="CheY-like"/>
    <property type="match status" value="1"/>
</dbReference>
<keyword evidence="4 7" id="KW-0238">DNA-binding</keyword>
<dbReference type="Pfam" id="PF00486">
    <property type="entry name" value="Trans_reg_C"/>
    <property type="match status" value="1"/>
</dbReference>
<dbReference type="PROSITE" id="PS51755">
    <property type="entry name" value="OMPR_PHOB"/>
    <property type="match status" value="1"/>
</dbReference>
<dbReference type="Gene3D" id="3.40.50.2300">
    <property type="match status" value="1"/>
</dbReference>
<feature type="DNA-binding region" description="OmpR/PhoB-type" evidence="7">
    <location>
        <begin position="150"/>
        <end position="248"/>
    </location>
</feature>
<keyword evidence="3" id="KW-0805">Transcription regulation</keyword>
<keyword evidence="2" id="KW-0902">Two-component regulatory system</keyword>
<comment type="caution">
    <text evidence="10">The sequence shown here is derived from an EMBL/GenBank/DDBJ whole genome shotgun (WGS) entry which is preliminary data.</text>
</comment>
<evidence type="ECO:0000256" key="2">
    <source>
        <dbReference type="ARBA" id="ARBA00023012"/>
    </source>
</evidence>
<keyword evidence="5" id="KW-0804">Transcription</keyword>
<reference evidence="10 11" key="1">
    <citation type="submission" date="2017-09" db="EMBL/GenBank/DDBJ databases">
        <title>Depth-based differentiation of microbial function through sediment-hosted aquifers and enrichment of novel symbionts in the deep terrestrial subsurface.</title>
        <authorList>
            <person name="Probst A.J."/>
            <person name="Ladd B."/>
            <person name="Jarett J.K."/>
            <person name="Geller-Mcgrath D.E."/>
            <person name="Sieber C.M."/>
            <person name="Emerson J.B."/>
            <person name="Anantharaman K."/>
            <person name="Thomas B.C."/>
            <person name="Malmstrom R."/>
            <person name="Stieglmeier M."/>
            <person name="Klingl A."/>
            <person name="Woyke T."/>
            <person name="Ryan C.M."/>
            <person name="Banfield J.F."/>
        </authorList>
    </citation>
    <scope>NUCLEOTIDE SEQUENCE [LARGE SCALE GENOMIC DNA]</scope>
    <source>
        <strain evidence="10">CG17_big_fil_post_rev_8_21_14_2_50_48_46</strain>
    </source>
</reference>
<evidence type="ECO:0000256" key="7">
    <source>
        <dbReference type="PROSITE-ProRule" id="PRU01091"/>
    </source>
</evidence>
<dbReference type="EMBL" id="PFFQ01000033">
    <property type="protein sequence ID" value="PIW16903.1"/>
    <property type="molecule type" value="Genomic_DNA"/>
</dbReference>
<evidence type="ECO:0000256" key="5">
    <source>
        <dbReference type="ARBA" id="ARBA00023163"/>
    </source>
</evidence>
<evidence type="ECO:0000256" key="6">
    <source>
        <dbReference type="PROSITE-ProRule" id="PRU00169"/>
    </source>
</evidence>
<evidence type="ECO:0000313" key="11">
    <source>
        <dbReference type="Proteomes" id="UP000231019"/>
    </source>
</evidence>
<evidence type="ECO:0000256" key="4">
    <source>
        <dbReference type="ARBA" id="ARBA00023125"/>
    </source>
</evidence>
<evidence type="ECO:0000313" key="10">
    <source>
        <dbReference type="EMBL" id="PIW16903.1"/>
    </source>
</evidence>
<dbReference type="InterPro" id="IPR036388">
    <property type="entry name" value="WH-like_DNA-bd_sf"/>
</dbReference>